<dbReference type="InParanoid" id="A0A067PVF1"/>
<proteinExistence type="predicted"/>
<evidence type="ECO:0000313" key="3">
    <source>
        <dbReference type="Proteomes" id="UP000027265"/>
    </source>
</evidence>
<evidence type="ECO:0000259" key="1">
    <source>
        <dbReference type="Pfam" id="PF20236"/>
    </source>
</evidence>
<accession>A0A067PVF1</accession>
<dbReference type="OrthoDB" id="3256331at2759"/>
<dbReference type="HOGENOM" id="CLU_084280_2_0_1"/>
<dbReference type="InterPro" id="IPR046528">
    <property type="entry name" value="DUF6593"/>
</dbReference>
<evidence type="ECO:0000313" key="2">
    <source>
        <dbReference type="EMBL" id="KDQ58704.1"/>
    </source>
</evidence>
<keyword evidence="3" id="KW-1185">Reference proteome</keyword>
<dbReference type="Proteomes" id="UP000027265">
    <property type="component" value="Unassembled WGS sequence"/>
</dbReference>
<name>A0A067PVF1_9AGAM</name>
<dbReference type="AlphaFoldDB" id="A0A067PVF1"/>
<gene>
    <name evidence="2" type="ORF">JAAARDRAFT_34557</name>
</gene>
<sequence length="178" mass="19536">MDSQVTLVDHPPAGSTVLVLDKDSMKNTHVSLGSSGMETEPLYTVSSNTSGDRTEVRSAYSDIPVAVITRGTILPDKISIRGGEKMKLSKWLITKGVSHFPITFAVDGKDYTWNINIVRQLTLYASEDLTTPLAWFVKSKKRVIDGTPTILPAYFVLKSDVDHIRDELVAAREDAGKA</sequence>
<dbReference type="Pfam" id="PF20236">
    <property type="entry name" value="DUF6593"/>
    <property type="match status" value="1"/>
</dbReference>
<organism evidence="2 3">
    <name type="scientific">Jaapia argillacea MUCL 33604</name>
    <dbReference type="NCBI Taxonomy" id="933084"/>
    <lineage>
        <taxon>Eukaryota</taxon>
        <taxon>Fungi</taxon>
        <taxon>Dikarya</taxon>
        <taxon>Basidiomycota</taxon>
        <taxon>Agaricomycotina</taxon>
        <taxon>Agaricomycetes</taxon>
        <taxon>Agaricomycetidae</taxon>
        <taxon>Jaapiales</taxon>
        <taxon>Jaapiaceae</taxon>
        <taxon>Jaapia</taxon>
    </lineage>
</organism>
<feature type="domain" description="DUF6593" evidence="1">
    <location>
        <begin position="23"/>
        <end position="170"/>
    </location>
</feature>
<reference evidence="3" key="1">
    <citation type="journal article" date="2014" name="Proc. Natl. Acad. Sci. U.S.A.">
        <title>Extensive sampling of basidiomycete genomes demonstrates inadequacy of the white-rot/brown-rot paradigm for wood decay fungi.</title>
        <authorList>
            <person name="Riley R."/>
            <person name="Salamov A.A."/>
            <person name="Brown D.W."/>
            <person name="Nagy L.G."/>
            <person name="Floudas D."/>
            <person name="Held B.W."/>
            <person name="Levasseur A."/>
            <person name="Lombard V."/>
            <person name="Morin E."/>
            <person name="Otillar R."/>
            <person name="Lindquist E.A."/>
            <person name="Sun H."/>
            <person name="LaButti K.M."/>
            <person name="Schmutz J."/>
            <person name="Jabbour D."/>
            <person name="Luo H."/>
            <person name="Baker S.E."/>
            <person name="Pisabarro A.G."/>
            <person name="Walton J.D."/>
            <person name="Blanchette R.A."/>
            <person name="Henrissat B."/>
            <person name="Martin F."/>
            <person name="Cullen D."/>
            <person name="Hibbett D.S."/>
            <person name="Grigoriev I.V."/>
        </authorList>
    </citation>
    <scope>NUCLEOTIDE SEQUENCE [LARGE SCALE GENOMIC DNA]</scope>
    <source>
        <strain evidence="3">MUCL 33604</strain>
    </source>
</reference>
<protein>
    <recommendedName>
        <fullName evidence="1">DUF6593 domain-containing protein</fullName>
    </recommendedName>
</protein>
<dbReference type="EMBL" id="KL197717">
    <property type="protein sequence ID" value="KDQ58704.1"/>
    <property type="molecule type" value="Genomic_DNA"/>
</dbReference>